<comment type="subcellular location">
    <subcellularLocation>
        <location evidence="1">Endosome membrane</location>
        <topology evidence="1">Peripheral membrane protein</topology>
    </subcellularLocation>
</comment>
<comment type="caution">
    <text evidence="11">The sequence shown here is derived from an EMBL/GenBank/DDBJ whole genome shotgun (WGS) entry which is preliminary data.</text>
</comment>
<dbReference type="GO" id="GO:0016887">
    <property type="term" value="F:ATP hydrolysis activity"/>
    <property type="evidence" value="ECO:0007669"/>
    <property type="project" value="InterPro"/>
</dbReference>
<name>A0AB34JCH6_PRYPA</name>
<sequence>MFSGLFPPRQALPTPSLAEQSRRAAEELIRQAEAEERAANPSSALPLYERGVQSLLEAIKRETDDALKRSMRARAAECLSRAEALKQRRAPPPQHAGVIPLPPRTHKPLAPLPPRTTPPPAPPPAPPAQAAGRGRGAADAALSSQLDSSIVSEKPNVRWDDVAGLETAKATLQEAVVLPLRFPNLFTGERRPWRGILLYGPPGTGKSHLAKAVASEVDATFFAISSSDLVSKWVGESEKLVRALFEAASARRPAIIFIDEIDALATTRTDSESDSSRRLKNELLVRMSDAPEGVLVLAATNMPWALDPAVRRRFEKRVYIPLPDANARLALLKIHLGATPHRLSEGMCRTIAQRTEGFSGADMSVLVRDALMEPVRHLQQATHFRQGANGLWEACGPRDRGAQKISLMQVPAQALATPEVRDEHFARVLQRARPSVGKEDQSKYEEFTREFGTG</sequence>
<dbReference type="FunFam" id="3.40.50.300:FF:000043">
    <property type="entry name" value="Vacuolar protein sorting-associated protein 4"/>
    <property type="match status" value="1"/>
</dbReference>
<evidence type="ECO:0000256" key="1">
    <source>
        <dbReference type="ARBA" id="ARBA00004481"/>
    </source>
</evidence>
<dbReference type="InterPro" id="IPR041569">
    <property type="entry name" value="AAA_lid_3"/>
</dbReference>
<keyword evidence="6" id="KW-0472">Membrane</keyword>
<feature type="compositionally biased region" description="Pro residues" evidence="8">
    <location>
        <begin position="110"/>
        <end position="127"/>
    </location>
</feature>
<dbReference type="GO" id="GO:0016197">
    <property type="term" value="P:endosomal transport"/>
    <property type="evidence" value="ECO:0007669"/>
    <property type="project" value="TreeGrafter"/>
</dbReference>
<feature type="region of interest" description="Disordered" evidence="8">
    <location>
        <begin position="83"/>
        <end position="147"/>
    </location>
</feature>
<evidence type="ECO:0000256" key="7">
    <source>
        <dbReference type="RuleBase" id="RU003651"/>
    </source>
</evidence>
<gene>
    <name evidence="11" type="ORF">AB1Y20_023215</name>
</gene>
<dbReference type="InterPro" id="IPR007330">
    <property type="entry name" value="MIT_dom"/>
</dbReference>
<dbReference type="SMART" id="SM00382">
    <property type="entry name" value="AAA"/>
    <property type="match status" value="1"/>
</dbReference>
<dbReference type="GO" id="GO:0010008">
    <property type="term" value="C:endosome membrane"/>
    <property type="evidence" value="ECO:0007669"/>
    <property type="project" value="UniProtKB-SubCell"/>
</dbReference>
<organism evidence="11 12">
    <name type="scientific">Prymnesium parvum</name>
    <name type="common">Toxic golden alga</name>
    <dbReference type="NCBI Taxonomy" id="97485"/>
    <lineage>
        <taxon>Eukaryota</taxon>
        <taxon>Haptista</taxon>
        <taxon>Haptophyta</taxon>
        <taxon>Prymnesiophyceae</taxon>
        <taxon>Prymnesiales</taxon>
        <taxon>Prymnesiaceae</taxon>
        <taxon>Prymnesium</taxon>
    </lineage>
</organism>
<reference evidence="11 12" key="1">
    <citation type="journal article" date="2024" name="Science">
        <title>Giant polyketide synthase enzymes in the biosynthesis of giant marine polyether toxins.</title>
        <authorList>
            <person name="Fallon T.R."/>
            <person name="Shende V.V."/>
            <person name="Wierzbicki I.H."/>
            <person name="Pendleton A.L."/>
            <person name="Watervoot N.F."/>
            <person name="Auber R.P."/>
            <person name="Gonzalez D.J."/>
            <person name="Wisecaver J.H."/>
            <person name="Moore B.S."/>
        </authorList>
    </citation>
    <scope>NUCLEOTIDE SEQUENCE [LARGE SCALE GENOMIC DNA]</scope>
    <source>
        <strain evidence="11 12">12B1</strain>
    </source>
</reference>
<dbReference type="Proteomes" id="UP001515480">
    <property type="component" value="Unassembled WGS sequence"/>
</dbReference>
<dbReference type="Pfam" id="PF00004">
    <property type="entry name" value="AAA"/>
    <property type="match status" value="1"/>
</dbReference>
<evidence type="ECO:0000256" key="4">
    <source>
        <dbReference type="ARBA" id="ARBA00022753"/>
    </source>
</evidence>
<dbReference type="SUPFAM" id="SSF52540">
    <property type="entry name" value="P-loop containing nucleoside triphosphate hydrolases"/>
    <property type="match status" value="1"/>
</dbReference>
<keyword evidence="5 7" id="KW-0067">ATP-binding</keyword>
<keyword evidence="3 7" id="KW-0547">Nucleotide-binding</keyword>
<dbReference type="PANTHER" id="PTHR23074">
    <property type="entry name" value="AAA DOMAIN-CONTAINING"/>
    <property type="match status" value="1"/>
</dbReference>
<dbReference type="PANTHER" id="PTHR23074:SF83">
    <property type="entry name" value="VACUOLAR PROTEIN SORTING-ASSOCIATED PROTEIN 4A"/>
    <property type="match status" value="1"/>
</dbReference>
<keyword evidence="4" id="KW-0967">Endosome</keyword>
<dbReference type="Gene3D" id="1.10.8.60">
    <property type="match status" value="1"/>
</dbReference>
<dbReference type="PROSITE" id="PS00674">
    <property type="entry name" value="AAA"/>
    <property type="match status" value="1"/>
</dbReference>
<dbReference type="Pfam" id="PF09336">
    <property type="entry name" value="Vps4_C"/>
    <property type="match status" value="1"/>
</dbReference>
<dbReference type="SUPFAM" id="SSF116846">
    <property type="entry name" value="MIT domain"/>
    <property type="match status" value="1"/>
</dbReference>
<dbReference type="InterPro" id="IPR003960">
    <property type="entry name" value="ATPase_AAA_CS"/>
</dbReference>
<comment type="similarity">
    <text evidence="2 7">Belongs to the AAA ATPase family.</text>
</comment>
<dbReference type="InterPro" id="IPR003593">
    <property type="entry name" value="AAA+_ATPase"/>
</dbReference>
<keyword evidence="12" id="KW-1185">Reference proteome</keyword>
<evidence type="ECO:0000313" key="11">
    <source>
        <dbReference type="EMBL" id="KAL1519705.1"/>
    </source>
</evidence>
<proteinExistence type="inferred from homology"/>
<evidence type="ECO:0000256" key="2">
    <source>
        <dbReference type="ARBA" id="ARBA00006914"/>
    </source>
</evidence>
<evidence type="ECO:0000256" key="8">
    <source>
        <dbReference type="SAM" id="MobiDB-lite"/>
    </source>
</evidence>
<dbReference type="EMBL" id="JBGBPQ010000009">
    <property type="protein sequence ID" value="KAL1519705.1"/>
    <property type="molecule type" value="Genomic_DNA"/>
</dbReference>
<evidence type="ECO:0000256" key="6">
    <source>
        <dbReference type="ARBA" id="ARBA00023136"/>
    </source>
</evidence>
<dbReference type="GO" id="GO:0005524">
    <property type="term" value="F:ATP binding"/>
    <property type="evidence" value="ECO:0007669"/>
    <property type="project" value="UniProtKB-KW"/>
</dbReference>
<evidence type="ECO:0000259" key="10">
    <source>
        <dbReference type="SMART" id="SM00745"/>
    </source>
</evidence>
<evidence type="ECO:0000313" key="12">
    <source>
        <dbReference type="Proteomes" id="UP001515480"/>
    </source>
</evidence>
<dbReference type="Pfam" id="PF17862">
    <property type="entry name" value="AAA_lid_3"/>
    <property type="match status" value="1"/>
</dbReference>
<dbReference type="InterPro" id="IPR003959">
    <property type="entry name" value="ATPase_AAA_core"/>
</dbReference>
<dbReference type="InterPro" id="IPR050304">
    <property type="entry name" value="MT-severing_AAA_ATPase"/>
</dbReference>
<dbReference type="Pfam" id="PF04212">
    <property type="entry name" value="MIT"/>
    <property type="match status" value="1"/>
</dbReference>
<evidence type="ECO:0000256" key="5">
    <source>
        <dbReference type="ARBA" id="ARBA00022840"/>
    </source>
</evidence>
<dbReference type="GO" id="GO:0007033">
    <property type="term" value="P:vacuole organization"/>
    <property type="evidence" value="ECO:0007669"/>
    <property type="project" value="TreeGrafter"/>
</dbReference>
<evidence type="ECO:0000256" key="3">
    <source>
        <dbReference type="ARBA" id="ARBA00022741"/>
    </source>
</evidence>
<dbReference type="InterPro" id="IPR015415">
    <property type="entry name" value="Spast_Vps4_C"/>
</dbReference>
<evidence type="ECO:0008006" key="13">
    <source>
        <dbReference type="Google" id="ProtNLM"/>
    </source>
</evidence>
<feature type="domain" description="AAA+ ATPase" evidence="9">
    <location>
        <begin position="192"/>
        <end position="324"/>
    </location>
</feature>
<dbReference type="InterPro" id="IPR036181">
    <property type="entry name" value="MIT_dom_sf"/>
</dbReference>
<feature type="compositionally biased region" description="Low complexity" evidence="8">
    <location>
        <begin position="128"/>
        <end position="147"/>
    </location>
</feature>
<feature type="region of interest" description="Disordered" evidence="8">
    <location>
        <begin position="1"/>
        <end position="25"/>
    </location>
</feature>
<evidence type="ECO:0000259" key="9">
    <source>
        <dbReference type="SMART" id="SM00382"/>
    </source>
</evidence>
<dbReference type="InterPro" id="IPR027417">
    <property type="entry name" value="P-loop_NTPase"/>
</dbReference>
<dbReference type="AlphaFoldDB" id="A0AB34JCH6"/>
<dbReference type="Gene3D" id="3.40.50.300">
    <property type="entry name" value="P-loop containing nucleotide triphosphate hydrolases"/>
    <property type="match status" value="1"/>
</dbReference>
<dbReference type="FunFam" id="1.10.8.60:FF:000015">
    <property type="entry name" value="vacuolar protein sorting-associated protein 4A"/>
    <property type="match status" value="1"/>
</dbReference>
<protein>
    <recommendedName>
        <fullName evidence="13">Vesicle-fusing ATPase</fullName>
    </recommendedName>
</protein>
<dbReference type="SMART" id="SM00745">
    <property type="entry name" value="MIT"/>
    <property type="match status" value="1"/>
</dbReference>
<feature type="domain" description="MIT" evidence="10">
    <location>
        <begin position="18"/>
        <end position="92"/>
    </location>
</feature>
<accession>A0AB34JCH6</accession>
<dbReference type="Gene3D" id="1.20.58.80">
    <property type="entry name" value="Phosphotransferase system, lactose/cellobiose-type IIA subunit"/>
    <property type="match status" value="1"/>
</dbReference>